<organism evidence="2 3">
    <name type="scientific">Halteria grandinella</name>
    <dbReference type="NCBI Taxonomy" id="5974"/>
    <lineage>
        <taxon>Eukaryota</taxon>
        <taxon>Sar</taxon>
        <taxon>Alveolata</taxon>
        <taxon>Ciliophora</taxon>
        <taxon>Intramacronucleata</taxon>
        <taxon>Spirotrichea</taxon>
        <taxon>Stichotrichia</taxon>
        <taxon>Sporadotrichida</taxon>
        <taxon>Halteriidae</taxon>
        <taxon>Halteria</taxon>
    </lineage>
</organism>
<keyword evidence="1" id="KW-1133">Transmembrane helix</keyword>
<feature type="transmembrane region" description="Helical" evidence="1">
    <location>
        <begin position="12"/>
        <end position="30"/>
    </location>
</feature>
<proteinExistence type="predicted"/>
<evidence type="ECO:0000313" key="3">
    <source>
        <dbReference type="Proteomes" id="UP000785679"/>
    </source>
</evidence>
<name>A0A8J8P5G1_HALGN</name>
<dbReference type="AlphaFoldDB" id="A0A8J8P5G1"/>
<keyword evidence="3" id="KW-1185">Reference proteome</keyword>
<reference evidence="2" key="1">
    <citation type="submission" date="2019-06" db="EMBL/GenBank/DDBJ databases">
        <authorList>
            <person name="Zheng W."/>
        </authorList>
    </citation>
    <scope>NUCLEOTIDE SEQUENCE</scope>
    <source>
        <strain evidence="2">QDHG01</strain>
    </source>
</reference>
<accession>A0A8J8P5G1</accession>
<evidence type="ECO:0000256" key="1">
    <source>
        <dbReference type="SAM" id="Phobius"/>
    </source>
</evidence>
<keyword evidence="1" id="KW-0472">Membrane</keyword>
<dbReference type="EMBL" id="RRYP01000328">
    <property type="protein sequence ID" value="TNV87593.1"/>
    <property type="molecule type" value="Genomic_DNA"/>
</dbReference>
<protein>
    <submittedName>
        <fullName evidence="2">Uncharacterized protein</fullName>
    </submittedName>
</protein>
<dbReference type="Proteomes" id="UP000785679">
    <property type="component" value="Unassembled WGS sequence"/>
</dbReference>
<evidence type="ECO:0000313" key="2">
    <source>
        <dbReference type="EMBL" id="TNV87593.1"/>
    </source>
</evidence>
<keyword evidence="1" id="KW-0812">Transmembrane</keyword>
<sequence length="280" mass="31581">MSFNRLSINNAISYLCSCLISYILFLRSYSTAFLNCMQCCIMKQKSLAIVSVVMKSFRRFKFWVFGVRKDEESSYVCWPLRKTQSLTTYNRQKVLPMRSRRTILGLKPTVDFLSQFLRTQGIYFPTWSKTAAYPASIQVYSSKGSWMILCAAELGENAVPSFELPSSMLTSTANVTITNAESTPMKYIDYFFKCFWSKAIAVLLPLGSIKYYVSIAVDMSKACPAKKTSALSICSLSLSLIRPVLSSFLLPICSTLPTNVYTQQKKYAKGCSTTYSQESP</sequence>
<comment type="caution">
    <text evidence="2">The sequence shown here is derived from an EMBL/GenBank/DDBJ whole genome shotgun (WGS) entry which is preliminary data.</text>
</comment>
<gene>
    <name evidence="2" type="ORF">FGO68_gene2246</name>
</gene>